<dbReference type="Gene3D" id="3.40.50.1820">
    <property type="entry name" value="alpha/beta hydrolase"/>
    <property type="match status" value="1"/>
</dbReference>
<dbReference type="AlphaFoldDB" id="M2YK59"/>
<dbReference type="PROSITE" id="PS00122">
    <property type="entry name" value="CARBOXYLESTERASE_B_1"/>
    <property type="match status" value="1"/>
</dbReference>
<dbReference type="InterPro" id="IPR019826">
    <property type="entry name" value="Carboxylesterase_B_AS"/>
</dbReference>
<dbReference type="OrthoDB" id="408631at2759"/>
<keyword evidence="7" id="KW-1185">Reference proteome</keyword>
<dbReference type="SUPFAM" id="SSF53474">
    <property type="entry name" value="alpha/beta-Hydrolases"/>
    <property type="match status" value="1"/>
</dbReference>
<keyword evidence="2 3" id="KW-0378">Hydrolase</keyword>
<dbReference type="PROSITE" id="PS00941">
    <property type="entry name" value="CARBOXYLESTERASE_B_2"/>
    <property type="match status" value="1"/>
</dbReference>
<dbReference type="PANTHER" id="PTHR11559">
    <property type="entry name" value="CARBOXYLESTERASE"/>
    <property type="match status" value="1"/>
</dbReference>
<dbReference type="InterPro" id="IPR002018">
    <property type="entry name" value="CarbesteraseB"/>
</dbReference>
<sequence length="530" mass="57141">MGSLLNGVTSALPTVDLGYTLQQPTSLNSQYDVYVFYDVRYAAPPTGNNRFRAPTAPATNRTVQKGGEQRACAQAQPSWQATTNQFGPKYAAGQTSFQPSDFSASPPATATPTSRETEDCLFLDLYVPRSVYNNAGKGSGVPVIVQIYGGGYVAGVKDLNPAGFFLRDQEQGGSGIIFVSINYRLGAFGWLAGSSFQKNGDANAGLLDQHFALQWVQKYISKFGGDPNNVTVIGESAGGGSIMHQITAYGGSVPSVPFQKAIVQSPGFFPQENDNARNQAYNAFLGLSGVATLAEARALSFDTVYKANALQVYNSTYGQFTYGPAVDGTFVPDLPGKLLMNGRLSPRVAVMVGHNADEGLGFVSPYVNDDASFKAFMAGVIPAQAATTSNLNYVADTLYPSDDYPNQIARTDAAISEAIFTCNTFYLDKGFLNKTYSYEFAVPPANHGNDVPFTYYTGENTPDPQVQVAVNMQRYFLNFARSGNPNGAGVPTWDRFDVAAEMKDFNTTADLTMIKDNTANSRCNWWQANL</sequence>
<protein>
    <recommendedName>
        <fullName evidence="3">Carboxylic ester hydrolase</fullName>
        <ecNumber evidence="3">3.1.1.-</ecNumber>
    </recommendedName>
</protein>
<accession>M2YK59</accession>
<dbReference type="Pfam" id="PF00135">
    <property type="entry name" value="COesterase"/>
    <property type="match status" value="1"/>
</dbReference>
<proteinExistence type="inferred from homology"/>
<feature type="region of interest" description="Disordered" evidence="4">
    <location>
        <begin position="48"/>
        <end position="68"/>
    </location>
</feature>
<reference evidence="7" key="1">
    <citation type="journal article" date="2012" name="PLoS Genet.">
        <title>The genomes of the fungal plant pathogens Cladosporium fulvum and Dothistroma septosporum reveal adaptation to different hosts and lifestyles but also signatures of common ancestry.</title>
        <authorList>
            <person name="de Wit P.J.G.M."/>
            <person name="van der Burgt A."/>
            <person name="Oekmen B."/>
            <person name="Stergiopoulos I."/>
            <person name="Abd-Elsalam K.A."/>
            <person name="Aerts A.L."/>
            <person name="Bahkali A.H."/>
            <person name="Beenen H.G."/>
            <person name="Chettri P."/>
            <person name="Cox M.P."/>
            <person name="Datema E."/>
            <person name="de Vries R.P."/>
            <person name="Dhillon B."/>
            <person name="Ganley A.R."/>
            <person name="Griffiths S.A."/>
            <person name="Guo Y."/>
            <person name="Hamelin R.C."/>
            <person name="Henrissat B."/>
            <person name="Kabir M.S."/>
            <person name="Jashni M.K."/>
            <person name="Kema G."/>
            <person name="Klaubauf S."/>
            <person name="Lapidus A."/>
            <person name="Levasseur A."/>
            <person name="Lindquist E."/>
            <person name="Mehrabi R."/>
            <person name="Ohm R.A."/>
            <person name="Owen T.J."/>
            <person name="Salamov A."/>
            <person name="Schwelm A."/>
            <person name="Schijlen E."/>
            <person name="Sun H."/>
            <person name="van den Burg H.A."/>
            <person name="van Ham R.C.H.J."/>
            <person name="Zhang S."/>
            <person name="Goodwin S.B."/>
            <person name="Grigoriev I.V."/>
            <person name="Collemare J."/>
            <person name="Bradshaw R.E."/>
        </authorList>
    </citation>
    <scope>NUCLEOTIDE SEQUENCE [LARGE SCALE GENOMIC DNA]</scope>
    <source>
        <strain evidence="7">NZE10 / CBS 128990</strain>
    </source>
</reference>
<dbReference type="OMA" id="WGQFTYG"/>
<evidence type="ECO:0000313" key="7">
    <source>
        <dbReference type="Proteomes" id="UP000016933"/>
    </source>
</evidence>
<evidence type="ECO:0000256" key="3">
    <source>
        <dbReference type="RuleBase" id="RU361235"/>
    </source>
</evidence>
<gene>
    <name evidence="6" type="ORF">DOTSEDRAFT_66360</name>
</gene>
<dbReference type="ESTHER" id="mycp1-m2yk59">
    <property type="family name" value="Fungal_carboxylesterase_lipase"/>
</dbReference>
<dbReference type="STRING" id="675120.M2YK59"/>
<evidence type="ECO:0000313" key="6">
    <source>
        <dbReference type="EMBL" id="EME39346.1"/>
    </source>
</evidence>
<name>M2YK59_DOTSN</name>
<evidence type="ECO:0000256" key="4">
    <source>
        <dbReference type="SAM" id="MobiDB-lite"/>
    </source>
</evidence>
<reference evidence="6 7" key="2">
    <citation type="journal article" date="2012" name="PLoS Pathog.">
        <title>Diverse lifestyles and strategies of plant pathogenesis encoded in the genomes of eighteen Dothideomycetes fungi.</title>
        <authorList>
            <person name="Ohm R.A."/>
            <person name="Feau N."/>
            <person name="Henrissat B."/>
            <person name="Schoch C.L."/>
            <person name="Horwitz B.A."/>
            <person name="Barry K.W."/>
            <person name="Condon B.J."/>
            <person name="Copeland A.C."/>
            <person name="Dhillon B."/>
            <person name="Glaser F."/>
            <person name="Hesse C.N."/>
            <person name="Kosti I."/>
            <person name="LaButti K."/>
            <person name="Lindquist E.A."/>
            <person name="Lucas S."/>
            <person name="Salamov A.A."/>
            <person name="Bradshaw R.E."/>
            <person name="Ciuffetti L."/>
            <person name="Hamelin R.C."/>
            <person name="Kema G.H.J."/>
            <person name="Lawrence C."/>
            <person name="Scott J.A."/>
            <person name="Spatafora J.W."/>
            <person name="Turgeon B.G."/>
            <person name="de Wit P.J.G.M."/>
            <person name="Zhong S."/>
            <person name="Goodwin S.B."/>
            <person name="Grigoriev I.V."/>
        </authorList>
    </citation>
    <scope>NUCLEOTIDE SEQUENCE [LARGE SCALE GENOMIC DNA]</scope>
    <source>
        <strain evidence="7">NZE10 / CBS 128990</strain>
    </source>
</reference>
<dbReference type="InterPro" id="IPR029058">
    <property type="entry name" value="AB_hydrolase_fold"/>
</dbReference>
<dbReference type="eggNOG" id="KOG1516">
    <property type="taxonomic scope" value="Eukaryota"/>
</dbReference>
<dbReference type="InterPro" id="IPR050309">
    <property type="entry name" value="Type-B_Carboxylest/Lipase"/>
</dbReference>
<comment type="similarity">
    <text evidence="1 3">Belongs to the type-B carboxylesterase/lipase family.</text>
</comment>
<evidence type="ECO:0000256" key="1">
    <source>
        <dbReference type="ARBA" id="ARBA00005964"/>
    </source>
</evidence>
<feature type="domain" description="Carboxylesterase type B" evidence="5">
    <location>
        <begin position="29"/>
        <end position="526"/>
    </location>
</feature>
<dbReference type="GO" id="GO:0016787">
    <property type="term" value="F:hydrolase activity"/>
    <property type="evidence" value="ECO:0007669"/>
    <property type="project" value="UniProtKB-KW"/>
</dbReference>
<organism evidence="6 7">
    <name type="scientific">Dothistroma septosporum (strain NZE10 / CBS 128990)</name>
    <name type="common">Red band needle blight fungus</name>
    <name type="synonym">Mycosphaerella pini</name>
    <dbReference type="NCBI Taxonomy" id="675120"/>
    <lineage>
        <taxon>Eukaryota</taxon>
        <taxon>Fungi</taxon>
        <taxon>Dikarya</taxon>
        <taxon>Ascomycota</taxon>
        <taxon>Pezizomycotina</taxon>
        <taxon>Dothideomycetes</taxon>
        <taxon>Dothideomycetidae</taxon>
        <taxon>Mycosphaerellales</taxon>
        <taxon>Mycosphaerellaceae</taxon>
        <taxon>Dothistroma</taxon>
    </lineage>
</organism>
<dbReference type="EMBL" id="KB446545">
    <property type="protein sequence ID" value="EME39346.1"/>
    <property type="molecule type" value="Genomic_DNA"/>
</dbReference>
<evidence type="ECO:0000259" key="5">
    <source>
        <dbReference type="Pfam" id="PF00135"/>
    </source>
</evidence>
<dbReference type="EC" id="3.1.1.-" evidence="3"/>
<dbReference type="HOGENOM" id="CLU_006586_10_5_1"/>
<dbReference type="InterPro" id="IPR019819">
    <property type="entry name" value="Carboxylesterase_B_CS"/>
</dbReference>
<dbReference type="Proteomes" id="UP000016933">
    <property type="component" value="Unassembled WGS sequence"/>
</dbReference>
<evidence type="ECO:0000256" key="2">
    <source>
        <dbReference type="ARBA" id="ARBA00022801"/>
    </source>
</evidence>